<evidence type="ECO:0000256" key="4">
    <source>
        <dbReference type="SAM" id="MobiDB-lite"/>
    </source>
</evidence>
<accession>A0A261F3V4</accession>
<dbReference type="InterPro" id="IPR029001">
    <property type="entry name" value="ITPase-like_fam"/>
</dbReference>
<dbReference type="InterPro" id="IPR015797">
    <property type="entry name" value="NUDIX_hydrolase-like_dom_sf"/>
</dbReference>
<comment type="caution">
    <text evidence="6">The sequence shown here is derived from an EMBL/GenBank/DDBJ whole genome shotgun (WGS) entry which is preliminary data.</text>
</comment>
<reference evidence="6 7" key="1">
    <citation type="journal article" date="2017" name="BMC Genomics">
        <title>Comparative genomic and phylogenomic analyses of the Bifidobacteriaceae family.</title>
        <authorList>
            <person name="Lugli G.A."/>
            <person name="Milani C."/>
            <person name="Turroni F."/>
            <person name="Duranti S."/>
            <person name="Mancabelli L."/>
            <person name="Mangifesta M."/>
            <person name="Ferrario C."/>
            <person name="Modesto M."/>
            <person name="Mattarelli P."/>
            <person name="Jiri K."/>
            <person name="van Sinderen D."/>
            <person name="Ventura M."/>
        </authorList>
    </citation>
    <scope>NUCLEOTIDE SEQUENCE [LARGE SCALE GENOMIC DNA]</scope>
    <source>
        <strain evidence="6 7">DSM 24744</strain>
    </source>
</reference>
<dbReference type="EMBL" id="MWWQ01000003">
    <property type="protein sequence ID" value="OZG53771.1"/>
    <property type="molecule type" value="Genomic_DNA"/>
</dbReference>
<dbReference type="AlphaFoldDB" id="A0A261F3V4"/>
<dbReference type="Gene3D" id="3.90.79.10">
    <property type="entry name" value="Nucleoside Triphosphate Pyrophosphohydrolase"/>
    <property type="match status" value="1"/>
</dbReference>
<keyword evidence="7" id="KW-1185">Reference proteome</keyword>
<gene>
    <name evidence="6" type="ORF">PSSU_0167</name>
</gene>
<evidence type="ECO:0000256" key="1">
    <source>
        <dbReference type="ARBA" id="ARBA00001968"/>
    </source>
</evidence>
<dbReference type="OrthoDB" id="3527985at2"/>
<evidence type="ECO:0000313" key="7">
    <source>
        <dbReference type="Proteomes" id="UP000216454"/>
    </source>
</evidence>
<dbReference type="Proteomes" id="UP000216454">
    <property type="component" value="Unassembled WGS sequence"/>
</dbReference>
<dbReference type="EC" id="3.6.1.9" evidence="3"/>
<dbReference type="NCBIfam" id="TIGR00172">
    <property type="entry name" value="maf"/>
    <property type="match status" value="1"/>
</dbReference>
<feature type="active site" description="Proton acceptor" evidence="3">
    <location>
        <position position="130"/>
    </location>
</feature>
<dbReference type="GO" id="GO:0005737">
    <property type="term" value="C:cytoplasm"/>
    <property type="evidence" value="ECO:0007669"/>
    <property type="project" value="UniProtKB-SubCell"/>
</dbReference>
<dbReference type="InterPro" id="IPR000086">
    <property type="entry name" value="NUDIX_hydrolase_dom"/>
</dbReference>
<evidence type="ECO:0000256" key="2">
    <source>
        <dbReference type="ARBA" id="ARBA00022801"/>
    </source>
</evidence>
<comment type="cofactor">
    <cofactor evidence="1 3">
        <name>a divalent metal cation</name>
        <dbReference type="ChEBI" id="CHEBI:60240"/>
    </cofactor>
</comment>
<dbReference type="GO" id="GO:0047429">
    <property type="term" value="F:nucleoside triphosphate diphosphatase activity"/>
    <property type="evidence" value="ECO:0007669"/>
    <property type="project" value="UniProtKB-EC"/>
</dbReference>
<name>A0A261F3V4_9BIFI</name>
<keyword evidence="3" id="KW-0546">Nucleotide metabolism</keyword>
<comment type="caution">
    <text evidence="3">Lacks conserved residue(s) required for the propagation of feature annotation.</text>
</comment>
<feature type="region of interest" description="Disordered" evidence="4">
    <location>
        <begin position="266"/>
        <end position="301"/>
    </location>
</feature>
<feature type="domain" description="Nudix hydrolase" evidence="5">
    <location>
        <begin position="316"/>
        <end position="453"/>
    </location>
</feature>
<dbReference type="SUPFAM" id="SSF52972">
    <property type="entry name" value="ITPase-like"/>
    <property type="match status" value="1"/>
</dbReference>
<evidence type="ECO:0000256" key="3">
    <source>
        <dbReference type="HAMAP-Rule" id="MF_00528"/>
    </source>
</evidence>
<dbReference type="Pfam" id="PF02545">
    <property type="entry name" value="Maf"/>
    <property type="match status" value="1"/>
</dbReference>
<dbReference type="Pfam" id="PF00293">
    <property type="entry name" value="NUDIX"/>
    <property type="match status" value="1"/>
</dbReference>
<evidence type="ECO:0000259" key="5">
    <source>
        <dbReference type="PROSITE" id="PS51462"/>
    </source>
</evidence>
<evidence type="ECO:0000313" key="6">
    <source>
        <dbReference type="EMBL" id="OZG53771.1"/>
    </source>
</evidence>
<keyword evidence="3" id="KW-0963">Cytoplasm</keyword>
<dbReference type="HAMAP" id="MF_00528">
    <property type="entry name" value="Maf"/>
    <property type="match status" value="1"/>
</dbReference>
<comment type="catalytic activity">
    <reaction evidence="3">
        <text>a ribonucleoside 5'-triphosphate + H2O = a ribonucleoside 5'-phosphate + diphosphate + H(+)</text>
        <dbReference type="Rhea" id="RHEA:23996"/>
        <dbReference type="ChEBI" id="CHEBI:15377"/>
        <dbReference type="ChEBI" id="CHEBI:15378"/>
        <dbReference type="ChEBI" id="CHEBI:33019"/>
        <dbReference type="ChEBI" id="CHEBI:58043"/>
        <dbReference type="ChEBI" id="CHEBI:61557"/>
        <dbReference type="EC" id="3.6.1.9"/>
    </reaction>
</comment>
<sequence length="461" mass="49332">MSVSVILASQSRPRRNLLVQSGILPLIRVSQVDEPAALRRAAEVKGVDDVRQIPPAEQVQILADAKAQAIADMYGQIARTARGATGQLVESLPLEDGFGTVARTMPIREALRNHEGMVAANRGPLVIGCDSMFEFEGAVYGKPHTPQVARERLRAMSGKEGVLWTGHCVIDVSTGQTAHATSHAKVRFASMSDTQIDTYIASGEPLQVAGCFTLEGLGGPFIDSIEGDPSGIIGLSLPTVRSLVVELGYEWTDLWNLVTAGGVHPGVPLEDTQHDTDAAKNGSGADADPAKQAPKDNVHQPGDGWVDCPCGHRHWGRNGASGVLLARRNATTGEVTQVLLQHRALWSAEGGTWGAPGGATADGESPLEGALRESFEEANIRPEDIDVVGAYRESHGAWSYTTVLAFEKPGHTVIPRANDDESLETCWVSVPAVDSLTLLSAMRRDWDDLIARLRKISQSML</sequence>
<comment type="similarity">
    <text evidence="3">Belongs to the Maf family.</text>
</comment>
<dbReference type="CDD" id="cd00555">
    <property type="entry name" value="Maf"/>
    <property type="match status" value="1"/>
</dbReference>
<dbReference type="PANTHER" id="PTHR43213">
    <property type="entry name" value="BIFUNCTIONAL DTTP/UTP PYROPHOSPHATASE/METHYLTRANSFERASE PROTEIN-RELATED"/>
    <property type="match status" value="1"/>
</dbReference>
<comment type="subcellular location">
    <subcellularLocation>
        <location evidence="3">Cytoplasm</location>
    </subcellularLocation>
</comment>
<comment type="catalytic activity">
    <reaction evidence="3">
        <text>a 2'-deoxyribonucleoside 5'-triphosphate + H2O = a 2'-deoxyribonucleoside 5'-phosphate + diphosphate + H(+)</text>
        <dbReference type="Rhea" id="RHEA:44644"/>
        <dbReference type="ChEBI" id="CHEBI:15377"/>
        <dbReference type="ChEBI" id="CHEBI:15378"/>
        <dbReference type="ChEBI" id="CHEBI:33019"/>
        <dbReference type="ChEBI" id="CHEBI:61560"/>
        <dbReference type="ChEBI" id="CHEBI:65317"/>
        <dbReference type="EC" id="3.6.1.9"/>
    </reaction>
</comment>
<dbReference type="InterPro" id="IPR003697">
    <property type="entry name" value="Maf-like"/>
</dbReference>
<keyword evidence="2 3" id="KW-0378">Hydrolase</keyword>
<dbReference type="PROSITE" id="PS00893">
    <property type="entry name" value="NUDIX_BOX"/>
    <property type="match status" value="1"/>
</dbReference>
<protein>
    <recommendedName>
        <fullName evidence="3">Nucleoside triphosphate pyrophosphatase</fullName>
        <ecNumber evidence="3">3.6.1.9</ecNumber>
    </recommendedName>
    <alternativeName>
        <fullName evidence="3">Nucleotide pyrophosphatase</fullName>
        <shortName evidence="3">Nucleotide PPase</shortName>
    </alternativeName>
</protein>
<comment type="function">
    <text evidence="3">Nucleoside triphosphate pyrophosphatase. May have a dual role in cell division arrest and in preventing the incorporation of modified nucleotides into cellular nucleic acids.</text>
</comment>
<proteinExistence type="inferred from homology"/>
<organism evidence="6 7">
    <name type="scientific">Pseudoscardovia suis</name>
    <dbReference type="NCBI Taxonomy" id="987063"/>
    <lineage>
        <taxon>Bacteria</taxon>
        <taxon>Bacillati</taxon>
        <taxon>Actinomycetota</taxon>
        <taxon>Actinomycetes</taxon>
        <taxon>Bifidobacteriales</taxon>
        <taxon>Bifidobacteriaceae</taxon>
        <taxon>Pseudoscardovia</taxon>
    </lineage>
</organism>
<dbReference type="Gene3D" id="3.90.950.10">
    <property type="match status" value="1"/>
</dbReference>
<dbReference type="SUPFAM" id="SSF55811">
    <property type="entry name" value="Nudix"/>
    <property type="match status" value="1"/>
</dbReference>
<dbReference type="PANTHER" id="PTHR43213:SF5">
    <property type="entry name" value="BIFUNCTIONAL DTTP_UTP PYROPHOSPHATASE_METHYLTRANSFERASE PROTEIN-RELATED"/>
    <property type="match status" value="1"/>
</dbReference>
<dbReference type="RefSeq" id="WP_094690517.1">
    <property type="nucleotide sequence ID" value="NZ_MWWQ01000003.1"/>
</dbReference>
<dbReference type="InterPro" id="IPR020084">
    <property type="entry name" value="NUDIX_hydrolase_CS"/>
</dbReference>
<dbReference type="GO" id="GO:0009117">
    <property type="term" value="P:nucleotide metabolic process"/>
    <property type="evidence" value="ECO:0007669"/>
    <property type="project" value="UniProtKB-KW"/>
</dbReference>
<dbReference type="PROSITE" id="PS51462">
    <property type="entry name" value="NUDIX"/>
    <property type="match status" value="1"/>
</dbReference>